<proteinExistence type="predicted"/>
<organism evidence="2 3">
    <name type="scientific">Solanum commersonii</name>
    <name type="common">Commerson's wild potato</name>
    <name type="synonym">Commerson's nightshade</name>
    <dbReference type="NCBI Taxonomy" id="4109"/>
    <lineage>
        <taxon>Eukaryota</taxon>
        <taxon>Viridiplantae</taxon>
        <taxon>Streptophyta</taxon>
        <taxon>Embryophyta</taxon>
        <taxon>Tracheophyta</taxon>
        <taxon>Spermatophyta</taxon>
        <taxon>Magnoliopsida</taxon>
        <taxon>eudicotyledons</taxon>
        <taxon>Gunneridae</taxon>
        <taxon>Pentapetalae</taxon>
        <taxon>asterids</taxon>
        <taxon>lamiids</taxon>
        <taxon>Solanales</taxon>
        <taxon>Solanaceae</taxon>
        <taxon>Solanoideae</taxon>
        <taxon>Solaneae</taxon>
        <taxon>Solanum</taxon>
    </lineage>
</organism>
<comment type="caution">
    <text evidence="2">The sequence shown here is derived from an EMBL/GenBank/DDBJ whole genome shotgun (WGS) entry which is preliminary data.</text>
</comment>
<gene>
    <name evidence="2" type="ORF">H5410_004195</name>
</gene>
<keyword evidence="3" id="KW-1185">Reference proteome</keyword>
<evidence type="ECO:0000256" key="1">
    <source>
        <dbReference type="SAM" id="MobiDB-lite"/>
    </source>
</evidence>
<dbReference type="AlphaFoldDB" id="A0A9J6B6Z3"/>
<reference evidence="2 3" key="1">
    <citation type="submission" date="2020-09" db="EMBL/GenBank/DDBJ databases">
        <title>De no assembly of potato wild relative species, Solanum commersonii.</title>
        <authorList>
            <person name="Cho K."/>
        </authorList>
    </citation>
    <scope>NUCLEOTIDE SEQUENCE [LARGE SCALE GENOMIC DNA]</scope>
    <source>
        <strain evidence="2">LZ3.2</strain>
        <tissue evidence="2">Leaf</tissue>
    </source>
</reference>
<dbReference type="Proteomes" id="UP000824120">
    <property type="component" value="Chromosome 1"/>
</dbReference>
<dbReference type="EMBL" id="JACXVP010000001">
    <property type="protein sequence ID" value="KAG5632478.1"/>
    <property type="molecule type" value="Genomic_DNA"/>
</dbReference>
<evidence type="ECO:0000313" key="2">
    <source>
        <dbReference type="EMBL" id="KAG5632478.1"/>
    </source>
</evidence>
<protein>
    <submittedName>
        <fullName evidence="2">Uncharacterized protein</fullName>
    </submittedName>
</protein>
<feature type="region of interest" description="Disordered" evidence="1">
    <location>
        <begin position="12"/>
        <end position="35"/>
    </location>
</feature>
<sequence length="134" mass="15370">MSETIQQIKEQVMNLARRPTTSAPDNTDNESDEDDYVEPTLQFRSLDIYELFTHASSKLRRKKVDHEEIGMTNLSRNVTNESDDEELNPPNKCATKLVNELEENNKTTRTTMDNIAMEPHLSSLDTGENVKLRT</sequence>
<name>A0A9J6B6Z3_SOLCO</name>
<evidence type="ECO:0000313" key="3">
    <source>
        <dbReference type="Proteomes" id="UP000824120"/>
    </source>
</evidence>
<accession>A0A9J6B6Z3</accession>